<feature type="compositionally biased region" description="Basic and acidic residues" evidence="1">
    <location>
        <begin position="63"/>
        <end position="75"/>
    </location>
</feature>
<dbReference type="EMBL" id="CP013236">
    <property type="protein sequence ID" value="AMP13676.1"/>
    <property type="molecule type" value="Genomic_DNA"/>
</dbReference>
<keyword evidence="3" id="KW-1185">Reference proteome</keyword>
<accession>A0ABM5Z3T8</accession>
<evidence type="ECO:0000313" key="2">
    <source>
        <dbReference type="EMBL" id="AMP13676.1"/>
    </source>
</evidence>
<sequence>MSELKRITPKAGLIVPLPDGNGNLPAEGKNLRLNSYWYQRKFDGDVTIDDVPVEGQAPSKESPANRDTEVKPAGK</sequence>
<feature type="region of interest" description="Disordered" evidence="1">
    <location>
        <begin position="49"/>
        <end position="75"/>
    </location>
</feature>
<organism evidence="2 3">
    <name type="scientific">Collimonas pratensis</name>
    <dbReference type="NCBI Taxonomy" id="279113"/>
    <lineage>
        <taxon>Bacteria</taxon>
        <taxon>Pseudomonadati</taxon>
        <taxon>Pseudomonadota</taxon>
        <taxon>Betaproteobacteria</taxon>
        <taxon>Burkholderiales</taxon>
        <taxon>Oxalobacteraceae</taxon>
        <taxon>Collimonas</taxon>
    </lineage>
</organism>
<reference evidence="2 3" key="1">
    <citation type="submission" date="2015-11" db="EMBL/GenBank/DDBJ databases">
        <title>Exploring the genomic traits of fungus-feeding bacterial genus Collimonas.</title>
        <authorList>
            <person name="Song C."/>
            <person name="Schmidt R."/>
            <person name="de Jager V."/>
            <person name="Krzyzanowska D."/>
            <person name="Jongedijk E."/>
            <person name="Cankar K."/>
            <person name="Beekwilder J."/>
            <person name="van Veen A."/>
            <person name="de Boer W."/>
            <person name="van Veen J.A."/>
            <person name="Garbeva P."/>
        </authorList>
    </citation>
    <scope>NUCLEOTIDE SEQUENCE [LARGE SCALE GENOMIC DNA]</scope>
    <source>
        <strain evidence="2 3">Ter291</strain>
    </source>
</reference>
<evidence type="ECO:0008006" key="4">
    <source>
        <dbReference type="Google" id="ProtNLM"/>
    </source>
</evidence>
<name>A0ABM5Z3T8_9BURK</name>
<dbReference type="Pfam" id="PF10948">
    <property type="entry name" value="DUF2635"/>
    <property type="match status" value="1"/>
</dbReference>
<dbReference type="InterPro" id="IPR024400">
    <property type="entry name" value="DUF2635"/>
</dbReference>
<dbReference type="RefSeq" id="WP_062113102.1">
    <property type="nucleotide sequence ID" value="NZ_CP013236.1"/>
</dbReference>
<protein>
    <recommendedName>
        <fullName evidence="4">DUF2635 domain-containing protein</fullName>
    </recommendedName>
</protein>
<proteinExistence type="predicted"/>
<evidence type="ECO:0000256" key="1">
    <source>
        <dbReference type="SAM" id="MobiDB-lite"/>
    </source>
</evidence>
<evidence type="ECO:0000313" key="3">
    <source>
        <dbReference type="Proteomes" id="UP000074914"/>
    </source>
</evidence>
<dbReference type="Proteomes" id="UP000074914">
    <property type="component" value="Chromosome"/>
</dbReference>
<gene>
    <name evidence="2" type="ORF">CPter291_1402</name>
</gene>